<reference evidence="11 12" key="1">
    <citation type="submission" date="2020-04" db="EMBL/GenBank/DDBJ databases">
        <authorList>
            <person name="Alioto T."/>
            <person name="Alioto T."/>
            <person name="Gomez Garrido J."/>
        </authorList>
    </citation>
    <scope>NUCLEOTIDE SEQUENCE [LARGE SCALE GENOMIC DNA]</scope>
</reference>
<dbReference type="OrthoDB" id="8189294at2759"/>
<feature type="transmembrane region" description="Helical" evidence="10">
    <location>
        <begin position="51"/>
        <end position="73"/>
    </location>
</feature>
<evidence type="ECO:0000313" key="12">
    <source>
        <dbReference type="Proteomes" id="UP000494165"/>
    </source>
</evidence>
<keyword evidence="5 10" id="KW-0552">Olfaction</keyword>
<keyword evidence="4 10" id="KW-0812">Transmembrane</keyword>
<organism evidence="11 12">
    <name type="scientific">Cloeon dipterum</name>
    <dbReference type="NCBI Taxonomy" id="197152"/>
    <lineage>
        <taxon>Eukaryota</taxon>
        <taxon>Metazoa</taxon>
        <taxon>Ecdysozoa</taxon>
        <taxon>Arthropoda</taxon>
        <taxon>Hexapoda</taxon>
        <taxon>Insecta</taxon>
        <taxon>Pterygota</taxon>
        <taxon>Palaeoptera</taxon>
        <taxon>Ephemeroptera</taxon>
        <taxon>Pisciforma</taxon>
        <taxon>Baetidae</taxon>
        <taxon>Cloeon</taxon>
    </lineage>
</organism>
<evidence type="ECO:0000313" key="11">
    <source>
        <dbReference type="EMBL" id="CAB3370702.1"/>
    </source>
</evidence>
<dbReference type="Proteomes" id="UP000494165">
    <property type="component" value="Unassembled WGS sequence"/>
</dbReference>
<dbReference type="EMBL" id="CADEPI010000054">
    <property type="protein sequence ID" value="CAB3370702.1"/>
    <property type="molecule type" value="Genomic_DNA"/>
</dbReference>
<keyword evidence="12" id="KW-1185">Reference proteome</keyword>
<dbReference type="GO" id="GO:0007165">
    <property type="term" value="P:signal transduction"/>
    <property type="evidence" value="ECO:0007669"/>
    <property type="project" value="UniProtKB-KW"/>
</dbReference>
<feature type="transmembrane region" description="Helical" evidence="10">
    <location>
        <begin position="140"/>
        <end position="161"/>
    </location>
</feature>
<comment type="caution">
    <text evidence="11">The sequence shown here is derived from an EMBL/GenBank/DDBJ whole genome shotgun (WGS) entry which is preliminary data.</text>
</comment>
<dbReference type="AlphaFoldDB" id="A0A8S1CRK2"/>
<evidence type="ECO:0000256" key="10">
    <source>
        <dbReference type="RuleBase" id="RU351113"/>
    </source>
</evidence>
<comment type="caution">
    <text evidence="10">Lacks conserved residue(s) required for the propagation of feature annotation.</text>
</comment>
<evidence type="ECO:0000256" key="3">
    <source>
        <dbReference type="ARBA" id="ARBA00022606"/>
    </source>
</evidence>
<keyword evidence="9 10" id="KW-0807">Transducer</keyword>
<evidence type="ECO:0000256" key="7">
    <source>
        <dbReference type="ARBA" id="ARBA00023136"/>
    </source>
</evidence>
<feature type="transmembrane region" description="Helical" evidence="10">
    <location>
        <begin position="294"/>
        <end position="314"/>
    </location>
</feature>
<dbReference type="GO" id="GO:0005886">
    <property type="term" value="C:plasma membrane"/>
    <property type="evidence" value="ECO:0007669"/>
    <property type="project" value="UniProtKB-SubCell"/>
</dbReference>
<feature type="transmembrane region" description="Helical" evidence="10">
    <location>
        <begin position="217"/>
        <end position="245"/>
    </location>
</feature>
<evidence type="ECO:0000256" key="9">
    <source>
        <dbReference type="ARBA" id="ARBA00023224"/>
    </source>
</evidence>
<name>A0A8S1CRK2_9INSE</name>
<evidence type="ECO:0000256" key="2">
    <source>
        <dbReference type="ARBA" id="ARBA00022475"/>
    </source>
</evidence>
<evidence type="ECO:0000256" key="1">
    <source>
        <dbReference type="ARBA" id="ARBA00004651"/>
    </source>
</evidence>
<keyword evidence="6 10" id="KW-1133">Transmembrane helix</keyword>
<sequence>MQDQTLPIHSQQKRPCFGYTLLSVMHLVCGQNIRLPPKHLKISTFWRVVHLLYSTIINLAVIFCVGTTILTFLKYRENFGHALFIASSFFGVLECFIRITYTTICGKKIEDVAARVYETLEFTEADAKRQKTFIVKMSRIIAILVIFLFTAFIVSISANYVSTFGQLEDIFGNVNGTEEEINQQMMSKQVPLEVVEAWTYVCAFFQLWPSTGMLKVYAAFLHVINFLGIGRIIVSDILFYSWYAIIINRFHMLAKSAPAVLNKQENDKRLVDWIQFHHTINELLQEVNELSSPGIVAAVVCTSLQICILSYVVIKMHDKAIIWSFLMFGIGSIYQVFVYCLLGQRIKDKVMELHSEVYRGPWIENEFTKQHAAVIICSAASEKIGQCLPGAPFFSMSLQFFASVLSISTQYLSSLNFCFH</sequence>
<accession>A0A8S1CRK2</accession>
<dbReference type="PANTHER" id="PTHR21137">
    <property type="entry name" value="ODORANT RECEPTOR"/>
    <property type="match status" value="1"/>
</dbReference>
<gene>
    <name evidence="11" type="ORF">CLODIP_2_CD04454</name>
</gene>
<comment type="similarity">
    <text evidence="10">Belongs to the insect chemoreceptor superfamily. Heteromeric odorant receptor channel (TC 1.A.69) family.</text>
</comment>
<feature type="transmembrane region" description="Helical" evidence="10">
    <location>
        <begin position="79"/>
        <end position="99"/>
    </location>
</feature>
<protein>
    <recommendedName>
        <fullName evidence="10">Odorant receptor</fullName>
    </recommendedName>
</protein>
<comment type="subcellular location">
    <subcellularLocation>
        <location evidence="1 10">Cell membrane</location>
        <topology evidence="1 10">Multi-pass membrane protein</topology>
    </subcellularLocation>
</comment>
<dbReference type="GO" id="GO:0005549">
    <property type="term" value="F:odorant binding"/>
    <property type="evidence" value="ECO:0007669"/>
    <property type="project" value="InterPro"/>
</dbReference>
<feature type="transmembrane region" description="Helical" evidence="10">
    <location>
        <begin position="320"/>
        <end position="342"/>
    </location>
</feature>
<evidence type="ECO:0000256" key="4">
    <source>
        <dbReference type="ARBA" id="ARBA00022692"/>
    </source>
</evidence>
<dbReference type="Pfam" id="PF02949">
    <property type="entry name" value="7tm_6"/>
    <property type="match status" value="1"/>
</dbReference>
<dbReference type="PANTHER" id="PTHR21137:SF35">
    <property type="entry name" value="ODORANT RECEPTOR 19A-RELATED"/>
    <property type="match status" value="1"/>
</dbReference>
<keyword evidence="2" id="KW-1003">Cell membrane</keyword>
<proteinExistence type="inferred from homology"/>
<evidence type="ECO:0000256" key="6">
    <source>
        <dbReference type="ARBA" id="ARBA00022989"/>
    </source>
</evidence>
<dbReference type="GO" id="GO:0004984">
    <property type="term" value="F:olfactory receptor activity"/>
    <property type="evidence" value="ECO:0007669"/>
    <property type="project" value="InterPro"/>
</dbReference>
<evidence type="ECO:0000256" key="8">
    <source>
        <dbReference type="ARBA" id="ARBA00023170"/>
    </source>
</evidence>
<evidence type="ECO:0000256" key="5">
    <source>
        <dbReference type="ARBA" id="ARBA00022725"/>
    </source>
</evidence>
<dbReference type="InterPro" id="IPR004117">
    <property type="entry name" value="7tm6_olfct_rcpt"/>
</dbReference>
<keyword evidence="3 10" id="KW-0716">Sensory transduction</keyword>
<keyword evidence="7 10" id="KW-0472">Membrane</keyword>
<keyword evidence="8 10" id="KW-0675">Receptor</keyword>